<evidence type="ECO:0000259" key="6">
    <source>
        <dbReference type="Pfam" id="PF05175"/>
    </source>
</evidence>
<dbReference type="SUPFAM" id="SSF53335">
    <property type="entry name" value="S-adenosyl-L-methionine-dependent methyltransferases"/>
    <property type="match status" value="2"/>
</dbReference>
<dbReference type="Gene3D" id="3.40.50.150">
    <property type="entry name" value="Vaccinia Virus protein VP39"/>
    <property type="match status" value="2"/>
</dbReference>
<dbReference type="STRING" id="488533.SAMN04487960_106119"/>
<keyword evidence="5" id="KW-0949">S-adenosyl-L-methionine</keyword>
<keyword evidence="9" id="KW-1185">Reference proteome</keyword>
<dbReference type="InterPro" id="IPR002052">
    <property type="entry name" value="DNA_methylase_N6_adenine_CS"/>
</dbReference>
<keyword evidence="2" id="KW-0698">rRNA processing</keyword>
<feature type="domain" description="RlmG N-terminal" evidence="7">
    <location>
        <begin position="15"/>
        <end position="175"/>
    </location>
</feature>
<dbReference type="Pfam" id="PF05175">
    <property type="entry name" value="MTS"/>
    <property type="match status" value="1"/>
</dbReference>
<dbReference type="Proteomes" id="UP000199675">
    <property type="component" value="Unassembled WGS sequence"/>
</dbReference>
<dbReference type="CDD" id="cd02440">
    <property type="entry name" value="AdoMet_MTases"/>
    <property type="match status" value="1"/>
</dbReference>
<accession>A0A1H2YYD0</accession>
<dbReference type="GO" id="GO:0008170">
    <property type="term" value="F:N-methyltransferase activity"/>
    <property type="evidence" value="ECO:0007669"/>
    <property type="project" value="UniProtKB-ARBA"/>
</dbReference>
<dbReference type="GO" id="GO:0008757">
    <property type="term" value="F:S-adenosylmethionine-dependent methyltransferase activity"/>
    <property type="evidence" value="ECO:0007669"/>
    <property type="project" value="InterPro"/>
</dbReference>
<evidence type="ECO:0000256" key="4">
    <source>
        <dbReference type="ARBA" id="ARBA00022679"/>
    </source>
</evidence>
<dbReference type="Pfam" id="PF26049">
    <property type="entry name" value="RLMG_N"/>
    <property type="match status" value="1"/>
</dbReference>
<dbReference type="InterPro" id="IPR046977">
    <property type="entry name" value="RsmC/RlmG"/>
</dbReference>
<dbReference type="RefSeq" id="WP_091813596.1">
    <property type="nucleotide sequence ID" value="NZ_FNNE01000006.1"/>
</dbReference>
<dbReference type="InterPro" id="IPR007848">
    <property type="entry name" value="Small_mtfrase_dom"/>
</dbReference>
<evidence type="ECO:0000256" key="5">
    <source>
        <dbReference type="ARBA" id="ARBA00022691"/>
    </source>
</evidence>
<proteinExistence type="predicted"/>
<evidence type="ECO:0000256" key="3">
    <source>
        <dbReference type="ARBA" id="ARBA00022603"/>
    </source>
</evidence>
<dbReference type="PROSITE" id="PS00092">
    <property type="entry name" value="N6_MTASE"/>
    <property type="match status" value="1"/>
</dbReference>
<protein>
    <submittedName>
        <fullName evidence="8">16S rRNA (Guanine1207-N2)-methyltransferase</fullName>
    </submittedName>
</protein>
<evidence type="ECO:0000256" key="2">
    <source>
        <dbReference type="ARBA" id="ARBA00022552"/>
    </source>
</evidence>
<keyword evidence="4 8" id="KW-0808">Transferase</keyword>
<dbReference type="InterPro" id="IPR029063">
    <property type="entry name" value="SAM-dependent_MTases_sf"/>
</dbReference>
<dbReference type="InterPro" id="IPR058679">
    <property type="entry name" value="RlmG_N"/>
</dbReference>
<sequence length="373" mass="40328">MTNNVLAVQEPPLVLSRPGNRGLQAWDAADELLIEAARERLQPGQRLALVDDAFGALTLALHDLEPTTIADNATLRGALADNGRSNGLEVEAPEDWMRPPLGPFDAIVMKIPRQIDYLEYLLRWANDVLVPGGLLMAGGMIKHIPDHGVGVFNRLVVTDQVLPARKKARVVVCQPGSAGLAGWEKQWLGYRLPASGLELRALPAVFARDHLDPGAHMLMPQVREAAASLAEGARVLDLACGNGVQGLTALLERQDLAVEFSDVSSQAIASAKANVKGAFPEADTRFEHGDGIAGNAGEFDLILLNPPFHDGGAVGDHIALRLFRQARRHLSPGGQLLVVGNRHLGYHKSLRRDFPQVRQLDADPRFVVFAASY</sequence>
<evidence type="ECO:0000256" key="1">
    <source>
        <dbReference type="ARBA" id="ARBA00022490"/>
    </source>
</evidence>
<feature type="domain" description="Methyltransferase small" evidence="6">
    <location>
        <begin position="197"/>
        <end position="369"/>
    </location>
</feature>
<keyword evidence="3 8" id="KW-0489">Methyltransferase</keyword>
<gene>
    <name evidence="8" type="ORF">SAMN04487960_106119</name>
</gene>
<organism evidence="8 9">
    <name type="scientific">Marinobacter mobilis</name>
    <dbReference type="NCBI Taxonomy" id="488533"/>
    <lineage>
        <taxon>Bacteria</taxon>
        <taxon>Pseudomonadati</taxon>
        <taxon>Pseudomonadota</taxon>
        <taxon>Gammaproteobacteria</taxon>
        <taxon>Pseudomonadales</taxon>
        <taxon>Marinobacteraceae</taxon>
        <taxon>Marinobacter</taxon>
    </lineage>
</organism>
<evidence type="ECO:0000313" key="8">
    <source>
        <dbReference type="EMBL" id="SDX10087.1"/>
    </source>
</evidence>
<dbReference type="PANTHER" id="PTHR47816">
    <property type="entry name" value="RIBOSOMAL RNA SMALL SUBUNIT METHYLTRANSFERASE C"/>
    <property type="match status" value="1"/>
</dbReference>
<dbReference type="GO" id="GO:0032259">
    <property type="term" value="P:methylation"/>
    <property type="evidence" value="ECO:0007669"/>
    <property type="project" value="UniProtKB-KW"/>
</dbReference>
<dbReference type="GO" id="GO:0003676">
    <property type="term" value="F:nucleic acid binding"/>
    <property type="evidence" value="ECO:0007669"/>
    <property type="project" value="InterPro"/>
</dbReference>
<dbReference type="OrthoDB" id="29650at2"/>
<dbReference type="EMBL" id="FNNE01000006">
    <property type="protein sequence ID" value="SDX10087.1"/>
    <property type="molecule type" value="Genomic_DNA"/>
</dbReference>
<reference evidence="8 9" key="1">
    <citation type="submission" date="2016-10" db="EMBL/GenBank/DDBJ databases">
        <authorList>
            <person name="de Groot N.N."/>
        </authorList>
    </citation>
    <scope>NUCLEOTIDE SEQUENCE [LARGE SCALE GENOMIC DNA]</scope>
    <source>
        <strain evidence="8 9">CGMCC 1.7059</strain>
    </source>
</reference>
<keyword evidence="1" id="KW-0963">Cytoplasm</keyword>
<name>A0A1H2YYD0_9GAMM</name>
<evidence type="ECO:0000259" key="7">
    <source>
        <dbReference type="Pfam" id="PF26049"/>
    </source>
</evidence>
<dbReference type="AlphaFoldDB" id="A0A1H2YYD0"/>
<evidence type="ECO:0000313" key="9">
    <source>
        <dbReference type="Proteomes" id="UP000199675"/>
    </source>
</evidence>
<dbReference type="GO" id="GO:0006364">
    <property type="term" value="P:rRNA processing"/>
    <property type="evidence" value="ECO:0007669"/>
    <property type="project" value="UniProtKB-KW"/>
</dbReference>
<dbReference type="PANTHER" id="PTHR47816:SF5">
    <property type="entry name" value="RIBOSOMAL RNA LARGE SUBUNIT METHYLTRANSFERASE G"/>
    <property type="match status" value="1"/>
</dbReference>